<dbReference type="Proteomes" id="UP001589654">
    <property type="component" value="Unassembled WGS sequence"/>
</dbReference>
<dbReference type="RefSeq" id="WP_290246849.1">
    <property type="nucleotide sequence ID" value="NZ_JAUFQT010000001.1"/>
</dbReference>
<feature type="signal peptide" evidence="1">
    <location>
        <begin position="1"/>
        <end position="19"/>
    </location>
</feature>
<evidence type="ECO:0000313" key="2">
    <source>
        <dbReference type="EMBL" id="MFB9210599.1"/>
    </source>
</evidence>
<gene>
    <name evidence="2" type="ORF">ACFFUR_02180</name>
</gene>
<name>A0ABV5J3P4_9BACT</name>
<comment type="caution">
    <text evidence="2">The sequence shown here is derived from an EMBL/GenBank/DDBJ whole genome shotgun (WGS) entry which is preliminary data.</text>
</comment>
<organism evidence="2 3">
    <name type="scientific">Echinicola jeungdonensis</name>
    <dbReference type="NCBI Taxonomy" id="709343"/>
    <lineage>
        <taxon>Bacteria</taxon>
        <taxon>Pseudomonadati</taxon>
        <taxon>Bacteroidota</taxon>
        <taxon>Cytophagia</taxon>
        <taxon>Cytophagales</taxon>
        <taxon>Cyclobacteriaceae</taxon>
        <taxon>Echinicola</taxon>
    </lineage>
</organism>
<sequence>MKKTLMIILFMALAQSLWAFDQTPSHSTQDSIIIEYGQRGKIVILVDNKEDFEKLKKLDINQIINELDLEIDPSTGELKMVKSKELFDSENKEILRVEESGGEIIVSMGKLKIIVDESGPDTKVKVEKKKDKDPSFRQYFHVDLGINNYLEEGDIPTSDQPYSVKGWGSWQVGLNWMASQRLSKGFYWDFGLGVHWYNFKFENKDYQAIIGADNIEFIQRNDVEGIKSKISASYITAMTLLKLNFAKINDEENRGLSIAIGPYLGYRVGGRSKYVFHKVDGNGREKVKITSGLYLENLRYGLRSEIGLGQLTFFSSYDFNSLFQDGKGPSNGSIQPIIFGVVF</sequence>
<feature type="chain" id="PRO_5046083555" evidence="1">
    <location>
        <begin position="20"/>
        <end position="343"/>
    </location>
</feature>
<accession>A0ABV5J3P4</accession>
<dbReference type="EMBL" id="JBHMEW010000008">
    <property type="protein sequence ID" value="MFB9210599.1"/>
    <property type="molecule type" value="Genomic_DNA"/>
</dbReference>
<evidence type="ECO:0000313" key="3">
    <source>
        <dbReference type="Proteomes" id="UP001589654"/>
    </source>
</evidence>
<reference evidence="2 3" key="1">
    <citation type="submission" date="2024-09" db="EMBL/GenBank/DDBJ databases">
        <authorList>
            <person name="Sun Q."/>
            <person name="Mori K."/>
        </authorList>
    </citation>
    <scope>NUCLEOTIDE SEQUENCE [LARGE SCALE GENOMIC DNA]</scope>
    <source>
        <strain evidence="2 3">CECT 7682</strain>
    </source>
</reference>
<proteinExistence type="predicted"/>
<protein>
    <submittedName>
        <fullName evidence="2">Outer membrane beta-barrel protein</fullName>
    </submittedName>
</protein>
<evidence type="ECO:0000256" key="1">
    <source>
        <dbReference type="SAM" id="SignalP"/>
    </source>
</evidence>
<keyword evidence="3" id="KW-1185">Reference proteome</keyword>
<keyword evidence="1" id="KW-0732">Signal</keyword>